<dbReference type="PANTHER" id="PTHR48471">
    <property type="entry name" value="DDE TNP4 DOMAIN-CONTAINING PROTEIN"/>
    <property type="match status" value="1"/>
</dbReference>
<gene>
    <name evidence="4" type="ORF">PHPALM_11534</name>
</gene>
<organism evidence="4 5">
    <name type="scientific">Phytophthora palmivora</name>
    <dbReference type="NCBI Taxonomy" id="4796"/>
    <lineage>
        <taxon>Eukaryota</taxon>
        <taxon>Sar</taxon>
        <taxon>Stramenopiles</taxon>
        <taxon>Oomycota</taxon>
        <taxon>Peronosporomycetes</taxon>
        <taxon>Peronosporales</taxon>
        <taxon>Peronosporaceae</taxon>
        <taxon>Phytophthora</taxon>
    </lineage>
</organism>
<dbReference type="EMBL" id="NCKW01006400">
    <property type="protein sequence ID" value="POM71840.1"/>
    <property type="molecule type" value="Genomic_DNA"/>
</dbReference>
<protein>
    <recommendedName>
        <fullName evidence="3">DDE Tnp4 domain-containing protein</fullName>
    </recommendedName>
</protein>
<name>A0A2P4Y216_9STRA</name>
<dbReference type="Pfam" id="PF13359">
    <property type="entry name" value="DDE_Tnp_4"/>
    <property type="match status" value="1"/>
</dbReference>
<dbReference type="InterPro" id="IPR027806">
    <property type="entry name" value="HARBI1_dom"/>
</dbReference>
<sequence length="86" mass="9389">MFYNGWTHDHYVSNVFAFSPQGLVIACALNAPGCMHDSQIAEWGNVYAKLEEVYAATGGCVVVDSAFAKVSQQSGECVHFKLRSLD</sequence>
<comment type="cofactor">
    <cofactor evidence="1">
        <name>a divalent metal cation</name>
        <dbReference type="ChEBI" id="CHEBI:60240"/>
    </cofactor>
</comment>
<keyword evidence="2" id="KW-0479">Metal-binding</keyword>
<proteinExistence type="predicted"/>
<evidence type="ECO:0000256" key="1">
    <source>
        <dbReference type="ARBA" id="ARBA00001968"/>
    </source>
</evidence>
<comment type="caution">
    <text evidence="4">The sequence shown here is derived from an EMBL/GenBank/DDBJ whole genome shotgun (WGS) entry which is preliminary data.</text>
</comment>
<dbReference type="GO" id="GO:0046872">
    <property type="term" value="F:metal ion binding"/>
    <property type="evidence" value="ECO:0007669"/>
    <property type="project" value="UniProtKB-KW"/>
</dbReference>
<reference evidence="4 5" key="1">
    <citation type="journal article" date="2017" name="Genome Biol. Evol.">
        <title>Phytophthora megakarya and P. palmivora, closely related causal agents of cacao black pod rot, underwent increases in genome sizes and gene numbers by different mechanisms.</title>
        <authorList>
            <person name="Ali S.S."/>
            <person name="Shao J."/>
            <person name="Lary D.J."/>
            <person name="Kronmiller B."/>
            <person name="Shen D."/>
            <person name="Strem M.D."/>
            <person name="Amoako-Attah I."/>
            <person name="Akrofi A.Y."/>
            <person name="Begoude B.A."/>
            <person name="Ten Hoopen G.M."/>
            <person name="Coulibaly K."/>
            <person name="Kebe B.I."/>
            <person name="Melnick R.L."/>
            <person name="Guiltinan M.J."/>
            <person name="Tyler B.M."/>
            <person name="Meinhardt L.W."/>
            <person name="Bailey B.A."/>
        </authorList>
    </citation>
    <scope>NUCLEOTIDE SEQUENCE [LARGE SCALE GENOMIC DNA]</scope>
    <source>
        <strain evidence="5">sbr112.9</strain>
    </source>
</reference>
<evidence type="ECO:0000259" key="3">
    <source>
        <dbReference type="Pfam" id="PF13359"/>
    </source>
</evidence>
<keyword evidence="5" id="KW-1185">Reference proteome</keyword>
<dbReference type="OrthoDB" id="123366at2759"/>
<dbReference type="AlphaFoldDB" id="A0A2P4Y216"/>
<accession>A0A2P4Y216</accession>
<evidence type="ECO:0000256" key="2">
    <source>
        <dbReference type="ARBA" id="ARBA00022723"/>
    </source>
</evidence>
<dbReference type="PANTHER" id="PTHR48471:SF1">
    <property type="entry name" value="DDE TNP4 DOMAIN-CONTAINING PROTEIN"/>
    <property type="match status" value="1"/>
</dbReference>
<dbReference type="Proteomes" id="UP000237271">
    <property type="component" value="Unassembled WGS sequence"/>
</dbReference>
<evidence type="ECO:0000313" key="4">
    <source>
        <dbReference type="EMBL" id="POM71840.1"/>
    </source>
</evidence>
<feature type="domain" description="DDE Tnp4" evidence="3">
    <location>
        <begin position="2"/>
        <end position="68"/>
    </location>
</feature>
<evidence type="ECO:0000313" key="5">
    <source>
        <dbReference type="Proteomes" id="UP000237271"/>
    </source>
</evidence>